<evidence type="ECO:0000313" key="2">
    <source>
        <dbReference type="Proteomes" id="UP000008237"/>
    </source>
</evidence>
<dbReference type="STRING" id="610380.E2C471"/>
<dbReference type="OrthoDB" id="7555448at2759"/>
<dbReference type="OMA" id="RNCREEC"/>
<protein>
    <submittedName>
        <fullName evidence="1">Transposable element Tc1 transposase</fullName>
    </submittedName>
</protein>
<dbReference type="InterPro" id="IPR036397">
    <property type="entry name" value="RNaseH_sf"/>
</dbReference>
<dbReference type="InParanoid" id="E2C471"/>
<proteinExistence type="predicted"/>
<gene>
    <name evidence="1" type="ORF">EAI_06820</name>
</gene>
<accession>E2C471</accession>
<dbReference type="EMBL" id="GL452421">
    <property type="protein sequence ID" value="EFN77259.1"/>
    <property type="molecule type" value="Genomic_DNA"/>
</dbReference>
<dbReference type="Gene3D" id="3.30.420.10">
    <property type="entry name" value="Ribonuclease H-like superfamily/Ribonuclease H"/>
    <property type="match status" value="1"/>
</dbReference>
<dbReference type="AlphaFoldDB" id="E2C471"/>
<keyword evidence="2" id="KW-1185">Reference proteome</keyword>
<reference evidence="1 2" key="1">
    <citation type="journal article" date="2010" name="Science">
        <title>Genomic comparison of the ants Camponotus floridanus and Harpegnathos saltator.</title>
        <authorList>
            <person name="Bonasio R."/>
            <person name="Zhang G."/>
            <person name="Ye C."/>
            <person name="Mutti N.S."/>
            <person name="Fang X."/>
            <person name="Qin N."/>
            <person name="Donahue G."/>
            <person name="Yang P."/>
            <person name="Li Q."/>
            <person name="Li C."/>
            <person name="Zhang P."/>
            <person name="Huang Z."/>
            <person name="Berger S.L."/>
            <person name="Reinberg D."/>
            <person name="Wang J."/>
            <person name="Liebig J."/>
        </authorList>
    </citation>
    <scope>NUCLEOTIDE SEQUENCE [LARGE SCALE GENOMIC DNA]</scope>
    <source>
        <strain evidence="1 2">R22 G/1</strain>
    </source>
</reference>
<dbReference type="GO" id="GO:0003676">
    <property type="term" value="F:nucleic acid binding"/>
    <property type="evidence" value="ECO:0007669"/>
    <property type="project" value="InterPro"/>
</dbReference>
<name>E2C471_HARSA</name>
<evidence type="ECO:0000313" key="1">
    <source>
        <dbReference type="EMBL" id="EFN77259.1"/>
    </source>
</evidence>
<feature type="non-terminal residue" evidence="1">
    <location>
        <position position="1"/>
    </location>
</feature>
<sequence>IKEFFIVKKIRFWPSQSPDLNSIEDLWQELKLRTGNKKHSNKAELWQDVQIQWQNLPQDRISNLIASMPRRCAAVIAYKGMTTKY</sequence>
<feature type="non-terminal residue" evidence="1">
    <location>
        <position position="85"/>
    </location>
</feature>
<organism evidence="2">
    <name type="scientific">Harpegnathos saltator</name>
    <name type="common">Jerdon's jumping ant</name>
    <dbReference type="NCBI Taxonomy" id="610380"/>
    <lineage>
        <taxon>Eukaryota</taxon>
        <taxon>Metazoa</taxon>
        <taxon>Ecdysozoa</taxon>
        <taxon>Arthropoda</taxon>
        <taxon>Hexapoda</taxon>
        <taxon>Insecta</taxon>
        <taxon>Pterygota</taxon>
        <taxon>Neoptera</taxon>
        <taxon>Endopterygota</taxon>
        <taxon>Hymenoptera</taxon>
        <taxon>Apocrita</taxon>
        <taxon>Aculeata</taxon>
        <taxon>Formicoidea</taxon>
        <taxon>Formicidae</taxon>
        <taxon>Ponerinae</taxon>
        <taxon>Ponerini</taxon>
        <taxon>Harpegnathos</taxon>
    </lineage>
</organism>
<dbReference type="Proteomes" id="UP000008237">
    <property type="component" value="Unassembled WGS sequence"/>
</dbReference>